<keyword evidence="1" id="KW-0812">Transmembrane</keyword>
<dbReference type="EMBL" id="AQPN01000008">
    <property type="protein sequence ID" value="EOR96561.1"/>
    <property type="molecule type" value="Genomic_DNA"/>
</dbReference>
<feature type="transmembrane region" description="Helical" evidence="1">
    <location>
        <begin position="126"/>
        <end position="143"/>
    </location>
</feature>
<proteinExistence type="predicted"/>
<reference evidence="2 3" key="1">
    <citation type="journal article" date="2013" name="Genome Announc.">
        <title>Draft Genome Sequence of Arcticibacter svalbardensis Strain MN12-7T, a Member of the Family Sphingobacteriaceae Isolated from an Arctic Soil Sample.</title>
        <authorList>
            <person name="Shivaji S."/>
            <person name="Ara S."/>
            <person name="Prasad S."/>
            <person name="Manasa B.P."/>
            <person name="Begum Z."/>
            <person name="Singh A."/>
            <person name="Kumar Pinnaka A."/>
        </authorList>
    </citation>
    <scope>NUCLEOTIDE SEQUENCE [LARGE SCALE GENOMIC DNA]</scope>
    <source>
        <strain evidence="2 3">MN12-7</strain>
    </source>
</reference>
<dbReference type="eggNOG" id="ENOG5032US3">
    <property type="taxonomic scope" value="Bacteria"/>
</dbReference>
<feature type="transmembrane region" description="Helical" evidence="1">
    <location>
        <begin position="87"/>
        <end position="105"/>
    </location>
</feature>
<name>R9GXT9_9SPHI</name>
<sequence length="149" mass="15382">MRKLKAIIAGFAGAIALNVLHETVKRFDSKAPRVDLIGKEALSKTLEGVGATPPTGASLTEATLVGDIFSNTLYYSLIGSGKGNKNWIKGIMLGLSAGIGALSLPKKMGLNDSPVTKSVRSETLTVAYYTIGGVVAAATFAALNKADKG</sequence>
<keyword evidence="3" id="KW-1185">Reference proteome</keyword>
<dbReference type="RefSeq" id="WP_016193446.1">
    <property type="nucleotide sequence ID" value="NZ_AQPN01000008.1"/>
</dbReference>
<accession>R9GXT9</accession>
<dbReference type="OrthoDB" id="677977at2"/>
<dbReference type="AlphaFoldDB" id="R9GXT9"/>
<gene>
    <name evidence="2" type="ORF">ADIARSV_0192</name>
</gene>
<protein>
    <submittedName>
        <fullName evidence="2">Uncharacterized protein</fullName>
    </submittedName>
</protein>
<evidence type="ECO:0000313" key="3">
    <source>
        <dbReference type="Proteomes" id="UP000014174"/>
    </source>
</evidence>
<dbReference type="STRING" id="1150600.ADIARSV_0192"/>
<dbReference type="Proteomes" id="UP000014174">
    <property type="component" value="Unassembled WGS sequence"/>
</dbReference>
<keyword evidence="1" id="KW-1133">Transmembrane helix</keyword>
<organism evidence="2 3">
    <name type="scientific">Arcticibacter svalbardensis MN12-7</name>
    <dbReference type="NCBI Taxonomy" id="1150600"/>
    <lineage>
        <taxon>Bacteria</taxon>
        <taxon>Pseudomonadati</taxon>
        <taxon>Bacteroidota</taxon>
        <taxon>Sphingobacteriia</taxon>
        <taxon>Sphingobacteriales</taxon>
        <taxon>Sphingobacteriaceae</taxon>
        <taxon>Arcticibacter</taxon>
    </lineage>
</organism>
<evidence type="ECO:0000256" key="1">
    <source>
        <dbReference type="SAM" id="Phobius"/>
    </source>
</evidence>
<keyword evidence="1" id="KW-0472">Membrane</keyword>
<comment type="caution">
    <text evidence="2">The sequence shown here is derived from an EMBL/GenBank/DDBJ whole genome shotgun (WGS) entry which is preliminary data.</text>
</comment>
<evidence type="ECO:0000313" key="2">
    <source>
        <dbReference type="EMBL" id="EOR96561.1"/>
    </source>
</evidence>